<name>A0A1G5HLQ0_9GAMM</name>
<accession>A0A1G5HLQ0</accession>
<feature type="transmembrane region" description="Helical" evidence="1">
    <location>
        <begin position="102"/>
        <end position="126"/>
    </location>
</feature>
<protein>
    <submittedName>
        <fullName evidence="2">Uncharacterized protein</fullName>
    </submittedName>
</protein>
<dbReference type="STRING" id="381306.AN478_00195"/>
<evidence type="ECO:0000313" key="2">
    <source>
        <dbReference type="EMBL" id="SCY64795.1"/>
    </source>
</evidence>
<dbReference type="AlphaFoldDB" id="A0A1G5HLQ0"/>
<evidence type="ECO:0000256" key="1">
    <source>
        <dbReference type="SAM" id="Phobius"/>
    </source>
</evidence>
<keyword evidence="1" id="KW-1133">Transmembrane helix</keyword>
<dbReference type="EMBL" id="FMUN01000010">
    <property type="protein sequence ID" value="SCY64795.1"/>
    <property type="molecule type" value="Genomic_DNA"/>
</dbReference>
<keyword evidence="3" id="KW-1185">Reference proteome</keyword>
<feature type="transmembrane region" description="Helical" evidence="1">
    <location>
        <begin position="49"/>
        <end position="72"/>
    </location>
</feature>
<dbReference type="RefSeq" id="WP_054964615.1">
    <property type="nucleotide sequence ID" value="NZ_FMUN01000010.1"/>
</dbReference>
<keyword evidence="1" id="KW-0472">Membrane</keyword>
<organism evidence="2 3">
    <name type="scientific">Thiohalorhabdus denitrificans</name>
    <dbReference type="NCBI Taxonomy" id="381306"/>
    <lineage>
        <taxon>Bacteria</taxon>
        <taxon>Pseudomonadati</taxon>
        <taxon>Pseudomonadota</taxon>
        <taxon>Gammaproteobacteria</taxon>
        <taxon>Thiohalorhabdales</taxon>
        <taxon>Thiohalorhabdaceae</taxon>
        <taxon>Thiohalorhabdus</taxon>
    </lineage>
</organism>
<feature type="transmembrane region" description="Helical" evidence="1">
    <location>
        <begin position="169"/>
        <end position="195"/>
    </location>
</feature>
<sequence length="202" mass="21830">MTVLWRCVVVSLVVAVAYQPFTVLPASPSFSRWDLLINTLTHWPWAASFLKHIAVLFSVTLLAGWLSVKWVLSSQPFSAGGRGGGASPDLQRFGGKQGLLRALGGIALVCLVVALVAPAVTMPLAAADLGGRPMVSLSDSPAGEARFSFAPFEHWWERFLYPFQVPGALWFWLDASKVFFLNGLVASAVSALWVYRAGLKAP</sequence>
<keyword evidence="1" id="KW-0812">Transmembrane</keyword>
<proteinExistence type="predicted"/>
<evidence type="ECO:0000313" key="3">
    <source>
        <dbReference type="Proteomes" id="UP000183104"/>
    </source>
</evidence>
<dbReference type="Proteomes" id="UP000183104">
    <property type="component" value="Unassembled WGS sequence"/>
</dbReference>
<gene>
    <name evidence="2" type="ORF">SAMN05661077_0009</name>
</gene>
<reference evidence="3" key="1">
    <citation type="submission" date="2016-10" db="EMBL/GenBank/DDBJ databases">
        <authorList>
            <person name="Varghese N."/>
        </authorList>
    </citation>
    <scope>NUCLEOTIDE SEQUENCE [LARGE SCALE GENOMIC DNA]</scope>
    <source>
        <strain evidence="3">HL 19</strain>
    </source>
</reference>